<evidence type="ECO:0000256" key="1">
    <source>
        <dbReference type="ARBA" id="ARBA00004651"/>
    </source>
</evidence>
<evidence type="ECO:0000256" key="6">
    <source>
        <dbReference type="ARBA" id="ARBA00023136"/>
    </source>
</evidence>
<dbReference type="PANTHER" id="PTHR34582">
    <property type="entry name" value="UPF0702 TRANSMEMBRANE PROTEIN YCAP"/>
    <property type="match status" value="1"/>
</dbReference>
<reference evidence="9" key="1">
    <citation type="submission" date="2021-06" db="EMBL/GenBank/DDBJ databases">
        <title>50 bacteria genomes isolated from Dapeng, Shenzhen, China.</title>
        <authorList>
            <person name="Zheng W."/>
            <person name="Yu S."/>
            <person name="Huang Y."/>
        </authorList>
    </citation>
    <scope>NUCLEOTIDE SEQUENCE</scope>
    <source>
        <strain evidence="9">DP4N28-2</strain>
    </source>
</reference>
<name>A0A9Q3S1U5_9SPHN</name>
<proteinExistence type="inferred from homology"/>
<evidence type="ECO:0000313" key="9">
    <source>
        <dbReference type="EMBL" id="MBY6218669.1"/>
    </source>
</evidence>
<dbReference type="InterPro" id="IPR023090">
    <property type="entry name" value="UPF0702_alpha/beta_dom_sf"/>
</dbReference>
<dbReference type="AlphaFoldDB" id="A0A9Q3S1U5"/>
<comment type="subcellular location">
    <subcellularLocation>
        <location evidence="1">Cell membrane</location>
        <topology evidence="1">Multi-pass membrane protein</topology>
    </subcellularLocation>
</comment>
<organism evidence="9 10">
    <name type="scientific">Qipengyuania aquimaris</name>
    <dbReference type="NCBI Taxonomy" id="255984"/>
    <lineage>
        <taxon>Bacteria</taxon>
        <taxon>Pseudomonadati</taxon>
        <taxon>Pseudomonadota</taxon>
        <taxon>Alphaproteobacteria</taxon>
        <taxon>Sphingomonadales</taxon>
        <taxon>Erythrobacteraceae</taxon>
        <taxon>Qipengyuania</taxon>
    </lineage>
</organism>
<gene>
    <name evidence="9" type="ORF">KUV31_09995</name>
</gene>
<dbReference type="RefSeq" id="WP_222405407.1">
    <property type="nucleotide sequence ID" value="NZ_JAHVKP010000001.1"/>
</dbReference>
<evidence type="ECO:0000313" key="10">
    <source>
        <dbReference type="Proteomes" id="UP000824927"/>
    </source>
</evidence>
<evidence type="ECO:0000256" key="7">
    <source>
        <dbReference type="SAM" id="Phobius"/>
    </source>
</evidence>
<sequence>MFFENTLADLAARGFVLSVVGLAWVMLLIRIVGLRSLSKMTNFDFVMTVALGSVLAAAVTADKWMVFGQCLSAMAGLFLVQWLVARARKDSDAFEDAIQNEPVFLMRDGEFCEDALKSTRVARSDVIAKLREANVLALSEVRAVVLETTGDVSVLHGDRLDETLVENVRET</sequence>
<evidence type="ECO:0000256" key="4">
    <source>
        <dbReference type="ARBA" id="ARBA00022692"/>
    </source>
</evidence>
<evidence type="ECO:0000256" key="5">
    <source>
        <dbReference type="ARBA" id="ARBA00022989"/>
    </source>
</evidence>
<keyword evidence="5 7" id="KW-1133">Transmembrane helix</keyword>
<feature type="domain" description="YetF C-terminal" evidence="8">
    <location>
        <begin position="91"/>
        <end position="158"/>
    </location>
</feature>
<dbReference type="Pfam" id="PF04239">
    <property type="entry name" value="DUF421"/>
    <property type="match status" value="1"/>
</dbReference>
<dbReference type="EMBL" id="JAHVKP010000001">
    <property type="protein sequence ID" value="MBY6218669.1"/>
    <property type="molecule type" value="Genomic_DNA"/>
</dbReference>
<evidence type="ECO:0000256" key="2">
    <source>
        <dbReference type="ARBA" id="ARBA00006448"/>
    </source>
</evidence>
<feature type="transmembrane region" description="Helical" evidence="7">
    <location>
        <begin position="43"/>
        <end position="60"/>
    </location>
</feature>
<feature type="transmembrane region" description="Helical" evidence="7">
    <location>
        <begin position="66"/>
        <end position="85"/>
    </location>
</feature>
<comment type="caution">
    <text evidence="9">The sequence shown here is derived from an EMBL/GenBank/DDBJ whole genome shotgun (WGS) entry which is preliminary data.</text>
</comment>
<comment type="similarity">
    <text evidence="2">Belongs to the UPF0702 family.</text>
</comment>
<dbReference type="InterPro" id="IPR007353">
    <property type="entry name" value="DUF421"/>
</dbReference>
<dbReference type="Proteomes" id="UP000824927">
    <property type="component" value="Unassembled WGS sequence"/>
</dbReference>
<accession>A0A9Q3S1U5</accession>
<feature type="transmembrane region" description="Helical" evidence="7">
    <location>
        <begin position="12"/>
        <end position="31"/>
    </location>
</feature>
<dbReference type="GO" id="GO:0005886">
    <property type="term" value="C:plasma membrane"/>
    <property type="evidence" value="ECO:0007669"/>
    <property type="project" value="UniProtKB-SubCell"/>
</dbReference>
<evidence type="ECO:0000256" key="3">
    <source>
        <dbReference type="ARBA" id="ARBA00022475"/>
    </source>
</evidence>
<keyword evidence="4 7" id="KW-0812">Transmembrane</keyword>
<evidence type="ECO:0000259" key="8">
    <source>
        <dbReference type="Pfam" id="PF04239"/>
    </source>
</evidence>
<keyword evidence="3" id="KW-1003">Cell membrane</keyword>
<dbReference type="PANTHER" id="PTHR34582:SF6">
    <property type="entry name" value="UPF0702 TRANSMEMBRANE PROTEIN YCAP"/>
    <property type="match status" value="1"/>
</dbReference>
<protein>
    <submittedName>
        <fullName evidence="9">DUF421 domain-containing protein</fullName>
    </submittedName>
</protein>
<dbReference type="Gene3D" id="3.30.240.20">
    <property type="entry name" value="bsu07140 like domains"/>
    <property type="match status" value="1"/>
</dbReference>
<keyword evidence="6 7" id="KW-0472">Membrane</keyword>